<dbReference type="EMBL" id="JACCDD010000001">
    <property type="protein sequence ID" value="NYS43400.1"/>
    <property type="molecule type" value="Genomic_DNA"/>
</dbReference>
<dbReference type="PROSITE" id="PS50975">
    <property type="entry name" value="ATP_GRASP"/>
    <property type="match status" value="1"/>
</dbReference>
<evidence type="ECO:0000313" key="4">
    <source>
        <dbReference type="Proteomes" id="UP000528918"/>
    </source>
</evidence>
<reference evidence="3 4" key="1">
    <citation type="journal article" date="2013" name="Antonie Van Leeuwenhoek">
        <title>Halomonas zhaodongensis sp. nov., a slightly halophilic bacterium isolated from saline-alkaline soils in Zhaodong, China.</title>
        <authorList>
            <person name="Jiang J."/>
            <person name="Pan Y."/>
            <person name="Meng L."/>
            <person name="Hu S."/>
            <person name="Zhang X."/>
            <person name="Hu B."/>
            <person name="Meng J."/>
            <person name="Li C."/>
            <person name="Huang H."/>
            <person name="Wang K."/>
            <person name="Su T."/>
        </authorList>
    </citation>
    <scope>NUCLEOTIDE SEQUENCE [LARGE SCALE GENOMIC DNA]</scope>
    <source>
        <strain evidence="3 4">NEAU-ST10-25</strain>
    </source>
</reference>
<dbReference type="Proteomes" id="UP000528918">
    <property type="component" value="Unassembled WGS sequence"/>
</dbReference>
<sequence length="379" mass="41917">MNTQISDVRSENFDGFNVLCQALLFGAKVKVMPGQLFLIEGEDQKEKTAFVHSVALSTRLSTITFVLQKRFRRAIHQRKKVPVPVGATFSYFAKKDPIKYAKKIGYPVVVKEVFGENPAFAVYNVNNPEELVEAIAKVKAHLPTTAEHEPASYAQTINLSSAEMDEDGTRTKSDKARFLIEKQLQGEHYRSYVVNGKHVLTLQKESNVKYEVEPPEKVKHIAEQAVSVISGLANGTVDIVSDMSGGTYVVELSERFIIPDACQNRLSVCDKVFSNLLLSEVNMAGLKLRSKKTRGTYNFSFYGITSSTDFVSSLTATAAELGAKLSVLSIDDVAGMVAVSLKSEAILSALFIEKVFYGHHISSLTVERKKSIKKKFLFG</sequence>
<evidence type="ECO:0000313" key="3">
    <source>
        <dbReference type="EMBL" id="NYS43400.1"/>
    </source>
</evidence>
<protein>
    <recommendedName>
        <fullName evidence="2">ATP-grasp domain-containing protein</fullName>
    </recommendedName>
</protein>
<accession>A0ABX2SM80</accession>
<dbReference type="SUPFAM" id="SSF56059">
    <property type="entry name" value="Glutathione synthetase ATP-binding domain-like"/>
    <property type="match status" value="1"/>
</dbReference>
<dbReference type="Gene3D" id="3.30.470.20">
    <property type="entry name" value="ATP-grasp fold, B domain"/>
    <property type="match status" value="1"/>
</dbReference>
<evidence type="ECO:0000256" key="1">
    <source>
        <dbReference type="PROSITE-ProRule" id="PRU00409"/>
    </source>
</evidence>
<keyword evidence="4" id="KW-1185">Reference proteome</keyword>
<proteinExistence type="predicted"/>
<dbReference type="RefSeq" id="WP_179926774.1">
    <property type="nucleotide sequence ID" value="NZ_JACCDD010000001.1"/>
</dbReference>
<dbReference type="InterPro" id="IPR011761">
    <property type="entry name" value="ATP-grasp"/>
</dbReference>
<keyword evidence="1" id="KW-0547">Nucleotide-binding</keyword>
<feature type="domain" description="ATP-grasp" evidence="2">
    <location>
        <begin position="73"/>
        <end position="282"/>
    </location>
</feature>
<evidence type="ECO:0000259" key="2">
    <source>
        <dbReference type="PROSITE" id="PS50975"/>
    </source>
</evidence>
<name>A0ABX2SM80_VREZH</name>
<comment type="caution">
    <text evidence="3">The sequence shown here is derived from an EMBL/GenBank/DDBJ whole genome shotgun (WGS) entry which is preliminary data.</text>
</comment>
<keyword evidence="1" id="KW-0067">ATP-binding</keyword>
<organism evidence="3 4">
    <name type="scientific">Vreelandella zhaodongensis</name>
    <name type="common">Halomonas zhaodongensis</name>
    <dbReference type="NCBI Taxonomy" id="1176240"/>
    <lineage>
        <taxon>Bacteria</taxon>
        <taxon>Pseudomonadati</taxon>
        <taxon>Pseudomonadota</taxon>
        <taxon>Gammaproteobacteria</taxon>
        <taxon>Oceanospirillales</taxon>
        <taxon>Halomonadaceae</taxon>
        <taxon>Vreelandella</taxon>
    </lineage>
</organism>
<gene>
    <name evidence="3" type="ORF">HZS79_00400</name>
</gene>